<dbReference type="InterPro" id="IPR001128">
    <property type="entry name" value="Cyt_P450"/>
</dbReference>
<keyword evidence="11 14" id="KW-0503">Monooxygenase</keyword>
<evidence type="ECO:0000256" key="11">
    <source>
        <dbReference type="ARBA" id="ARBA00023033"/>
    </source>
</evidence>
<dbReference type="InterPro" id="IPR050476">
    <property type="entry name" value="Insect_CytP450_Detox"/>
</dbReference>
<reference evidence="15" key="1">
    <citation type="submission" date="2020-11" db="EMBL/GenBank/DDBJ databases">
        <authorList>
            <person name="Tran Van P."/>
        </authorList>
    </citation>
    <scope>NUCLEOTIDE SEQUENCE</scope>
</reference>
<dbReference type="PROSITE" id="PS00086">
    <property type="entry name" value="CYTOCHROME_P450"/>
    <property type="match status" value="1"/>
</dbReference>
<evidence type="ECO:0000256" key="12">
    <source>
        <dbReference type="ARBA" id="ARBA00023136"/>
    </source>
</evidence>
<dbReference type="EMBL" id="CAJPIZ010005251">
    <property type="protein sequence ID" value="CAG2108421.1"/>
    <property type="molecule type" value="Genomic_DNA"/>
</dbReference>
<dbReference type="SUPFAM" id="SSF48264">
    <property type="entry name" value="Cytochrome P450"/>
    <property type="match status" value="2"/>
</dbReference>
<dbReference type="InterPro" id="IPR036396">
    <property type="entry name" value="Cyt_P450_sf"/>
</dbReference>
<keyword evidence="9 14" id="KW-0560">Oxidoreductase</keyword>
<keyword evidence="8" id="KW-0492">Microsome</keyword>
<evidence type="ECO:0000256" key="6">
    <source>
        <dbReference type="ARBA" id="ARBA00022723"/>
    </source>
</evidence>
<dbReference type="PRINTS" id="PR00385">
    <property type="entry name" value="P450"/>
</dbReference>
<organism evidence="15">
    <name type="scientific">Medioppia subpectinata</name>
    <dbReference type="NCBI Taxonomy" id="1979941"/>
    <lineage>
        <taxon>Eukaryota</taxon>
        <taxon>Metazoa</taxon>
        <taxon>Ecdysozoa</taxon>
        <taxon>Arthropoda</taxon>
        <taxon>Chelicerata</taxon>
        <taxon>Arachnida</taxon>
        <taxon>Acari</taxon>
        <taxon>Acariformes</taxon>
        <taxon>Sarcoptiformes</taxon>
        <taxon>Oribatida</taxon>
        <taxon>Brachypylina</taxon>
        <taxon>Oppioidea</taxon>
        <taxon>Oppiidae</taxon>
        <taxon>Medioppia</taxon>
    </lineage>
</organism>
<dbReference type="GO" id="GO:0020037">
    <property type="term" value="F:heme binding"/>
    <property type="evidence" value="ECO:0007669"/>
    <property type="project" value="InterPro"/>
</dbReference>
<evidence type="ECO:0000256" key="1">
    <source>
        <dbReference type="ARBA" id="ARBA00001971"/>
    </source>
</evidence>
<dbReference type="Pfam" id="PF00067">
    <property type="entry name" value="p450"/>
    <property type="match status" value="2"/>
</dbReference>
<evidence type="ECO:0000256" key="5">
    <source>
        <dbReference type="ARBA" id="ARBA00022617"/>
    </source>
</evidence>
<evidence type="ECO:0000256" key="10">
    <source>
        <dbReference type="ARBA" id="ARBA00023004"/>
    </source>
</evidence>
<feature type="non-terminal residue" evidence="15">
    <location>
        <position position="1"/>
    </location>
</feature>
<keyword evidence="16" id="KW-1185">Reference proteome</keyword>
<evidence type="ECO:0000256" key="3">
    <source>
        <dbReference type="ARBA" id="ARBA00004406"/>
    </source>
</evidence>
<dbReference type="PRINTS" id="PR00463">
    <property type="entry name" value="EP450I"/>
</dbReference>
<dbReference type="AlphaFoldDB" id="A0A7R9KTM3"/>
<evidence type="ECO:0000256" key="7">
    <source>
        <dbReference type="ARBA" id="ARBA00022824"/>
    </source>
</evidence>
<evidence type="ECO:0000256" key="4">
    <source>
        <dbReference type="ARBA" id="ARBA00010617"/>
    </source>
</evidence>
<name>A0A7R9KTM3_9ACAR</name>
<dbReference type="PANTHER" id="PTHR24292">
    <property type="entry name" value="CYTOCHROME P450"/>
    <property type="match status" value="1"/>
</dbReference>
<protein>
    <recommendedName>
        <fullName evidence="17">Cytochrome P450</fullName>
    </recommendedName>
</protein>
<dbReference type="GO" id="GO:0004497">
    <property type="term" value="F:monooxygenase activity"/>
    <property type="evidence" value="ECO:0007669"/>
    <property type="project" value="UniProtKB-KW"/>
</dbReference>
<dbReference type="GO" id="GO:0005789">
    <property type="term" value="C:endoplasmic reticulum membrane"/>
    <property type="evidence" value="ECO:0007669"/>
    <property type="project" value="UniProtKB-SubCell"/>
</dbReference>
<proteinExistence type="inferred from homology"/>
<evidence type="ECO:0000256" key="13">
    <source>
        <dbReference type="PIRSR" id="PIRSR602401-1"/>
    </source>
</evidence>
<dbReference type="InterPro" id="IPR017972">
    <property type="entry name" value="Cyt_P450_CS"/>
</dbReference>
<gene>
    <name evidence="15" type="ORF">OSB1V03_LOCUS8415</name>
</gene>
<keyword evidence="7" id="KW-0256">Endoplasmic reticulum</keyword>
<evidence type="ECO:0000313" key="16">
    <source>
        <dbReference type="Proteomes" id="UP000759131"/>
    </source>
</evidence>
<comment type="cofactor">
    <cofactor evidence="1 13">
        <name>heme</name>
        <dbReference type="ChEBI" id="CHEBI:30413"/>
    </cofactor>
</comment>
<sequence>MSVLSRNGIPGPKPHLMSVISTHNKWVKAYGKIVGYYMGSKPHVLVADPDLAKRIQTKNFQSFADRPHLVLKHGILADPGLEAMIIRLKGKRWKEVRSVLTPTFSASKLKTMTPIIDDAINSFIEIIDNYSENNEEFNIYDMFQNLTTDVIGRTAFGIQSNVQNEEDNKFLIAAKHIFNINLNNWIFFIIQCFPKLDLILYPFRRLNYIIECKRGKSANGILFEMARDVIDLRKQNPSLCRNDLLQLMLDSKISSEEMSSMSYETMTAGNDKQMDKNTNKFVKNKKSDILLSEEEIKSNSVLFYEAGYETTSTALGYMAHILVNYPDIQEKVREEVRQLHENEGKLDYNCVNKLDFMECVLNETMRLYPPVITFVSRECLQDYKYKDITIPKGTSVQMAVHYLHHDPDYWSEPEVFTPERFSADQKHLIHPNSWQPFGSGPRNCIGLRFALFEAKLCLAKLLLNYRLIPGPKTEMGKLTTECKVLTSTPKHARAIYFLITIPKGTSVQVVVHYLHHDPDYWPEPEVFNPERYSADRQHEIHPNSWQAFGSGPRNYIGLRFALFKAKLCLAKLLLNYRLIPGPKTEMGKLTTECKVLTSTPKHVISSTKKILYLN</sequence>
<comment type="similarity">
    <text evidence="4 14">Belongs to the cytochrome P450 family.</text>
</comment>
<comment type="subcellular location">
    <subcellularLocation>
        <location evidence="3">Endoplasmic reticulum membrane</location>
        <topology evidence="3">Peripheral membrane protein</topology>
    </subcellularLocation>
    <subcellularLocation>
        <location evidence="2">Microsome membrane</location>
        <topology evidence="2">Peripheral membrane protein</topology>
    </subcellularLocation>
</comment>
<evidence type="ECO:0000313" key="15">
    <source>
        <dbReference type="EMBL" id="CAD7627991.1"/>
    </source>
</evidence>
<dbReference type="EMBL" id="OC859826">
    <property type="protein sequence ID" value="CAD7627991.1"/>
    <property type="molecule type" value="Genomic_DNA"/>
</dbReference>
<dbReference type="CDD" id="cd11055">
    <property type="entry name" value="CYP3A-like"/>
    <property type="match status" value="1"/>
</dbReference>
<evidence type="ECO:0000256" key="8">
    <source>
        <dbReference type="ARBA" id="ARBA00022848"/>
    </source>
</evidence>
<dbReference type="GO" id="GO:0016705">
    <property type="term" value="F:oxidoreductase activity, acting on paired donors, with incorporation or reduction of molecular oxygen"/>
    <property type="evidence" value="ECO:0007669"/>
    <property type="project" value="InterPro"/>
</dbReference>
<keyword evidence="12" id="KW-0472">Membrane</keyword>
<accession>A0A7R9KTM3</accession>
<evidence type="ECO:0008006" key="17">
    <source>
        <dbReference type="Google" id="ProtNLM"/>
    </source>
</evidence>
<dbReference type="Gene3D" id="1.10.630.10">
    <property type="entry name" value="Cytochrome P450"/>
    <property type="match status" value="2"/>
</dbReference>
<keyword evidence="6 13" id="KW-0479">Metal-binding</keyword>
<dbReference type="OrthoDB" id="8251073at2759"/>
<dbReference type="PANTHER" id="PTHR24292:SF102">
    <property type="entry name" value="CYTOCHROME P450 FAMILY-RELATED"/>
    <property type="match status" value="1"/>
</dbReference>
<evidence type="ECO:0000256" key="9">
    <source>
        <dbReference type="ARBA" id="ARBA00023002"/>
    </source>
</evidence>
<dbReference type="GO" id="GO:0005506">
    <property type="term" value="F:iron ion binding"/>
    <property type="evidence" value="ECO:0007669"/>
    <property type="project" value="InterPro"/>
</dbReference>
<keyword evidence="5 13" id="KW-0349">Heme</keyword>
<dbReference type="Proteomes" id="UP000759131">
    <property type="component" value="Unassembled WGS sequence"/>
</dbReference>
<dbReference type="InterPro" id="IPR002401">
    <property type="entry name" value="Cyt_P450_E_grp-I"/>
</dbReference>
<feature type="binding site" description="axial binding residue" evidence="13">
    <location>
        <position position="444"/>
    </location>
    <ligand>
        <name>heme</name>
        <dbReference type="ChEBI" id="CHEBI:30413"/>
    </ligand>
    <ligandPart>
        <name>Fe</name>
        <dbReference type="ChEBI" id="CHEBI:18248"/>
    </ligandPart>
</feature>
<evidence type="ECO:0000256" key="14">
    <source>
        <dbReference type="RuleBase" id="RU000461"/>
    </source>
</evidence>
<keyword evidence="10 13" id="KW-0408">Iron</keyword>
<evidence type="ECO:0000256" key="2">
    <source>
        <dbReference type="ARBA" id="ARBA00004174"/>
    </source>
</evidence>